<comment type="similarity">
    <text evidence="1 2">Belongs to the UPF0178 family.</text>
</comment>
<dbReference type="Proteomes" id="UP000254437">
    <property type="component" value="Unassembled WGS sequence"/>
</dbReference>
<dbReference type="Pfam" id="PF02639">
    <property type="entry name" value="DUF188"/>
    <property type="match status" value="1"/>
</dbReference>
<evidence type="ECO:0000256" key="1">
    <source>
        <dbReference type="ARBA" id="ARBA00008522"/>
    </source>
</evidence>
<evidence type="ECO:0000313" key="3">
    <source>
        <dbReference type="EMBL" id="STZ64328.1"/>
    </source>
</evidence>
<dbReference type="PANTHER" id="PTHR35146:SF1">
    <property type="entry name" value="UPF0178 PROTEIN YAII"/>
    <property type="match status" value="1"/>
</dbReference>
<organism evidence="3 4">
    <name type="scientific">Moraxella lacunata</name>
    <dbReference type="NCBI Taxonomy" id="477"/>
    <lineage>
        <taxon>Bacteria</taxon>
        <taxon>Pseudomonadati</taxon>
        <taxon>Pseudomonadota</taxon>
        <taxon>Gammaproteobacteria</taxon>
        <taxon>Moraxellales</taxon>
        <taxon>Moraxellaceae</taxon>
        <taxon>Moraxella</taxon>
    </lineage>
</organism>
<sequence length="152" mass="16623">MIIYIDADALPTIAKELIIKTTNRTQVQAIFVANAYIKLPPSPYLKSVVVAQGFDVADTYITDHAQAGDLVITSDIPLANDVLQKGAKVLTARGEEFTIDNIKPKLNARDFVETLRGTGVLDPREMGGQKPYGDREKQAFANGLNRLVRALP</sequence>
<name>A0A378TU33_MORLA</name>
<dbReference type="RefSeq" id="WP_115008541.1">
    <property type="nucleotide sequence ID" value="NZ_UGQU01000004.1"/>
</dbReference>
<evidence type="ECO:0000313" key="4">
    <source>
        <dbReference type="Proteomes" id="UP000254437"/>
    </source>
</evidence>
<protein>
    <recommendedName>
        <fullName evidence="2">UPF0178 protein NCTC10359_02780</fullName>
    </recommendedName>
</protein>
<accession>A0A378TU33</accession>
<dbReference type="InterPro" id="IPR003791">
    <property type="entry name" value="UPF0178"/>
</dbReference>
<dbReference type="AlphaFoldDB" id="A0A378TU33"/>
<evidence type="ECO:0000256" key="2">
    <source>
        <dbReference type="HAMAP-Rule" id="MF_00489"/>
    </source>
</evidence>
<dbReference type="HAMAP" id="MF_00489">
    <property type="entry name" value="UPF0178"/>
    <property type="match status" value="1"/>
</dbReference>
<dbReference type="CDD" id="cd18720">
    <property type="entry name" value="PIN_YqxD-like"/>
    <property type="match status" value="1"/>
</dbReference>
<reference evidence="3 4" key="1">
    <citation type="submission" date="2018-06" db="EMBL/GenBank/DDBJ databases">
        <authorList>
            <consortium name="Pathogen Informatics"/>
            <person name="Doyle S."/>
        </authorList>
    </citation>
    <scope>NUCLEOTIDE SEQUENCE [LARGE SCALE GENOMIC DNA]</scope>
    <source>
        <strain evidence="3 4">NCTC10359</strain>
    </source>
</reference>
<dbReference type="STRING" id="477.A9309_12190"/>
<gene>
    <name evidence="3" type="primary">yaiI</name>
    <name evidence="3" type="ORF">NCTC10359_02780</name>
</gene>
<dbReference type="EMBL" id="UGQU01000004">
    <property type="protein sequence ID" value="STZ64328.1"/>
    <property type="molecule type" value="Genomic_DNA"/>
</dbReference>
<proteinExistence type="inferred from homology"/>
<dbReference type="PANTHER" id="PTHR35146">
    <property type="entry name" value="UPF0178 PROTEIN YAII"/>
    <property type="match status" value="1"/>
</dbReference>